<feature type="transmembrane region" description="Helical" evidence="1">
    <location>
        <begin position="90"/>
        <end position="110"/>
    </location>
</feature>
<feature type="transmembrane region" description="Helical" evidence="1">
    <location>
        <begin position="36"/>
        <end position="55"/>
    </location>
</feature>
<feature type="transmembrane region" description="Helical" evidence="1">
    <location>
        <begin position="12"/>
        <end position="30"/>
    </location>
</feature>
<evidence type="ECO:0000256" key="1">
    <source>
        <dbReference type="SAM" id="Phobius"/>
    </source>
</evidence>
<reference evidence="2 3" key="1">
    <citation type="submission" date="2014-08" db="EMBL/GenBank/DDBJ databases">
        <title>Complete genome sequence of Corynebacterium ureicelerivorans DSM 45051, a lipophilic and urea-splitting isolate from a blood culture of a septicaemia patient.</title>
        <authorList>
            <person name="Tippelt A."/>
            <person name="Albersmeier A."/>
            <person name="Brinkrolf K."/>
            <person name="Ruckert C."/>
            <person name="Tauch A."/>
        </authorList>
    </citation>
    <scope>NUCLEOTIDE SEQUENCE [LARGE SCALE GENOMIC DNA]</scope>
    <source>
        <strain evidence="2 3">IMMIB RIV-2301</strain>
    </source>
</reference>
<evidence type="ECO:0000313" key="3">
    <source>
        <dbReference type="Proteomes" id="UP000028939"/>
    </source>
</evidence>
<dbReference type="OrthoDB" id="4427193at2"/>
<dbReference type="KEGG" id="cuv:CUREI_06220"/>
<keyword evidence="1" id="KW-0472">Membrane</keyword>
<accession>A0A077HQI3</accession>
<sequence>MVPVQLRVGGAFLGVALVLVLYAVMALLRGDAALPVTPQVLSVIAAVAIVGAFATYNTKQEGSRTQVGALLAAVVLIGLGFIAPDTELMATTPFWLIGWALAAGLCAVVLRRSAAGRV</sequence>
<keyword evidence="3" id="KW-1185">Reference proteome</keyword>
<gene>
    <name evidence="2" type="ORF">CUREI_06220</name>
</gene>
<evidence type="ECO:0000313" key="2">
    <source>
        <dbReference type="EMBL" id="AIL96942.1"/>
    </source>
</evidence>
<name>A0A077HQI3_9CORY</name>
<keyword evidence="1" id="KW-0812">Transmembrane</keyword>
<keyword evidence="1" id="KW-1133">Transmembrane helix</keyword>
<dbReference type="AlphaFoldDB" id="A0A077HQI3"/>
<protein>
    <submittedName>
        <fullName evidence="2">Membrane protein</fullName>
    </submittedName>
</protein>
<dbReference type="STRING" id="401472.CUREI_06220"/>
<organism evidence="2 3">
    <name type="scientific">Corynebacterium ureicelerivorans</name>
    <dbReference type="NCBI Taxonomy" id="401472"/>
    <lineage>
        <taxon>Bacteria</taxon>
        <taxon>Bacillati</taxon>
        <taxon>Actinomycetota</taxon>
        <taxon>Actinomycetes</taxon>
        <taxon>Mycobacteriales</taxon>
        <taxon>Corynebacteriaceae</taxon>
        <taxon>Corynebacterium</taxon>
    </lineage>
</organism>
<proteinExistence type="predicted"/>
<dbReference type="Proteomes" id="UP000028939">
    <property type="component" value="Chromosome"/>
</dbReference>
<dbReference type="EMBL" id="CP009215">
    <property type="protein sequence ID" value="AIL96942.1"/>
    <property type="molecule type" value="Genomic_DNA"/>
</dbReference>
<dbReference type="HOGENOM" id="CLU_138406_0_0_11"/>
<feature type="transmembrane region" description="Helical" evidence="1">
    <location>
        <begin position="67"/>
        <end position="84"/>
    </location>
</feature>
<dbReference type="RefSeq" id="WP_038611609.1">
    <property type="nucleotide sequence ID" value="NZ_CP009215.1"/>
</dbReference>